<keyword evidence="3" id="KW-1185">Reference proteome</keyword>
<dbReference type="PANTHER" id="PTHR34488:SF1">
    <property type="entry name" value="SI:CH211-245H14.1-RELATED"/>
    <property type="match status" value="1"/>
</dbReference>
<reference evidence="2 3" key="1">
    <citation type="submission" date="2021-07" db="EMBL/GenBank/DDBJ databases">
        <authorList>
            <person name="Palmer J.M."/>
        </authorList>
    </citation>
    <scope>NUCLEOTIDE SEQUENCE [LARGE SCALE GENOMIC DNA]</scope>
    <source>
        <strain evidence="2 3">AT_MEX2019</strain>
        <tissue evidence="2">Muscle</tissue>
    </source>
</reference>
<evidence type="ECO:0000313" key="3">
    <source>
        <dbReference type="Proteomes" id="UP001345963"/>
    </source>
</evidence>
<accession>A0ABU7C6C0</accession>
<dbReference type="PANTHER" id="PTHR34488">
    <property type="entry name" value="SI:CH211-245H14.1-RELATED"/>
    <property type="match status" value="1"/>
</dbReference>
<evidence type="ECO:0000256" key="1">
    <source>
        <dbReference type="SAM" id="Phobius"/>
    </source>
</evidence>
<comment type="caution">
    <text evidence="2">The sequence shown here is derived from an EMBL/GenBank/DDBJ whole genome shotgun (WGS) entry which is preliminary data.</text>
</comment>
<organism evidence="2 3">
    <name type="scientific">Ataeniobius toweri</name>
    <dbReference type="NCBI Taxonomy" id="208326"/>
    <lineage>
        <taxon>Eukaryota</taxon>
        <taxon>Metazoa</taxon>
        <taxon>Chordata</taxon>
        <taxon>Craniata</taxon>
        <taxon>Vertebrata</taxon>
        <taxon>Euteleostomi</taxon>
        <taxon>Actinopterygii</taxon>
        <taxon>Neopterygii</taxon>
        <taxon>Teleostei</taxon>
        <taxon>Neoteleostei</taxon>
        <taxon>Acanthomorphata</taxon>
        <taxon>Ovalentaria</taxon>
        <taxon>Atherinomorphae</taxon>
        <taxon>Cyprinodontiformes</taxon>
        <taxon>Goodeidae</taxon>
        <taxon>Ataeniobius</taxon>
    </lineage>
</organism>
<feature type="transmembrane region" description="Helical" evidence="1">
    <location>
        <begin position="156"/>
        <end position="177"/>
    </location>
</feature>
<sequence>MTNMYGGEPMEIGKKFFVIVEGTKTGAQKSIVERVKGIGQTEVYSPEECDYFLVFCPIVSRVAADISGALDNIPGNKPVILVVMHHTSNRYKTLIQSSRQVHDPNVWLTVDFLFWEEELLNCTCNDQSWAQIQDLLRGSNQLTGFFRCMGWLKKPVTLAILAGVVVIVIVVVLIVVFTSKNHP</sequence>
<evidence type="ECO:0000313" key="2">
    <source>
        <dbReference type="EMBL" id="MED6258154.1"/>
    </source>
</evidence>
<keyword evidence="1" id="KW-0472">Membrane</keyword>
<dbReference type="Proteomes" id="UP001345963">
    <property type="component" value="Unassembled WGS sequence"/>
</dbReference>
<proteinExistence type="predicted"/>
<keyword evidence="1" id="KW-0812">Transmembrane</keyword>
<keyword evidence="1" id="KW-1133">Transmembrane helix</keyword>
<dbReference type="EMBL" id="JAHUTI010080062">
    <property type="protein sequence ID" value="MED6258154.1"/>
    <property type="molecule type" value="Genomic_DNA"/>
</dbReference>
<protein>
    <submittedName>
        <fullName evidence="2">Uncharacterized protein</fullName>
    </submittedName>
</protein>
<gene>
    <name evidence="2" type="ORF">ATANTOWER_003605</name>
</gene>
<name>A0ABU7C6C0_9TELE</name>